<dbReference type="InterPro" id="IPR010917">
    <property type="entry name" value="TonB_rcpt_CS"/>
</dbReference>
<dbReference type="PANTHER" id="PTHR30069">
    <property type="entry name" value="TONB-DEPENDENT OUTER MEMBRANE RECEPTOR"/>
    <property type="match status" value="1"/>
</dbReference>
<protein>
    <submittedName>
        <fullName evidence="13">TonB-dependent receptor</fullName>
    </submittedName>
</protein>
<dbReference type="PANTHER" id="PTHR30069:SF28">
    <property type="entry name" value="TONB-DEPENDENT RECEPTOR YNCD-RELATED"/>
    <property type="match status" value="1"/>
</dbReference>
<evidence type="ECO:0000256" key="5">
    <source>
        <dbReference type="ARBA" id="ARBA00022729"/>
    </source>
</evidence>
<comment type="caution">
    <text evidence="13">The sequence shown here is derived from an EMBL/GenBank/DDBJ whole genome shotgun (WGS) entry which is preliminary data.</text>
</comment>
<comment type="similarity">
    <text evidence="9 10">Belongs to the TonB-dependent receptor family.</text>
</comment>
<name>A0ABT3PR62_9BACT</name>
<reference evidence="13 14" key="1">
    <citation type="submission" date="2021-03" db="EMBL/GenBank/DDBJ databases">
        <title>Aliifodinibius sp. nov., a new bacterium isolated from saline soil.</title>
        <authorList>
            <person name="Galisteo C."/>
            <person name="De La Haba R."/>
            <person name="Sanchez-Porro C."/>
            <person name="Ventosa A."/>
        </authorList>
    </citation>
    <scope>NUCLEOTIDE SEQUENCE [LARGE SCALE GENOMIC DNA]</scope>
    <source>
        <strain evidence="13 14">1BSP15-2V2</strain>
    </source>
</reference>
<evidence type="ECO:0000256" key="1">
    <source>
        <dbReference type="ARBA" id="ARBA00004571"/>
    </source>
</evidence>
<dbReference type="InterPro" id="IPR000531">
    <property type="entry name" value="Beta-barrel_TonB"/>
</dbReference>
<evidence type="ECO:0000256" key="2">
    <source>
        <dbReference type="ARBA" id="ARBA00022448"/>
    </source>
</evidence>
<comment type="subcellular location">
    <subcellularLocation>
        <location evidence="1 9">Cell outer membrane</location>
        <topology evidence="1 9">Multi-pass membrane protein</topology>
    </subcellularLocation>
</comment>
<dbReference type="Pfam" id="PF07715">
    <property type="entry name" value="Plug"/>
    <property type="match status" value="1"/>
</dbReference>
<dbReference type="Gene3D" id="2.40.170.20">
    <property type="entry name" value="TonB-dependent receptor, beta-barrel domain"/>
    <property type="match status" value="1"/>
</dbReference>
<keyword evidence="13" id="KW-0675">Receptor</keyword>
<dbReference type="EMBL" id="JAGGJA010000011">
    <property type="protein sequence ID" value="MCW9708315.1"/>
    <property type="molecule type" value="Genomic_DNA"/>
</dbReference>
<evidence type="ECO:0000259" key="12">
    <source>
        <dbReference type="Pfam" id="PF07715"/>
    </source>
</evidence>
<gene>
    <name evidence="13" type="ORF">J6I44_15720</name>
</gene>
<dbReference type="Proteomes" id="UP001207918">
    <property type="component" value="Unassembled WGS sequence"/>
</dbReference>
<keyword evidence="2 9" id="KW-0813">Transport</keyword>
<keyword evidence="14" id="KW-1185">Reference proteome</keyword>
<proteinExistence type="inferred from homology"/>
<evidence type="ECO:0000313" key="13">
    <source>
        <dbReference type="EMBL" id="MCW9708315.1"/>
    </source>
</evidence>
<dbReference type="InterPro" id="IPR036942">
    <property type="entry name" value="Beta-barrel_TonB_sf"/>
</dbReference>
<evidence type="ECO:0000256" key="9">
    <source>
        <dbReference type="PROSITE-ProRule" id="PRU01360"/>
    </source>
</evidence>
<feature type="domain" description="TonB-dependent receptor plug" evidence="12">
    <location>
        <begin position="39"/>
        <end position="143"/>
    </location>
</feature>
<dbReference type="InterPro" id="IPR037066">
    <property type="entry name" value="Plug_dom_sf"/>
</dbReference>
<sequence>MAPPLQAQQQDSLSIDLEPIEVTALRSTVSATDAPLSLSITSRNVESINASSSLSLKSIGDGLPGLWINDRQNYALGEQMTIRGLGWRAAFGVRGIQVVLNGLPLTIADGQSITNIIDPAFIRRAELVRGPAATYWGNSSGGVLYLSTDPNYSKGTHTRLRTMAGSYGLGKGEAEFSITSDKHNINVYSSYLATDGFRDYSSANLWRSGLTGSLQLTDRSRIQYSAASIYMPEAQHPSSLGAEDASNNPTKARDYFVNAGSGKQITQGQAGLSYILDTSAGVLNITGYGTYRDLNNPLPFGIITVNRWAGGLRATLDKSFNRFHLQGGAEMKIQHDDRIEFENIGENRQPVRGQATVNQLEQVWNQALFVNGTYEVGDLNFTAGLRYDRLRFSTDSLSTRRTSSRAFQSVSPSIGLSYSPGPYTLFTNLSTSFQAPTTTELVNRPSGGNGFNPNLQPEKTVGIETGIRSQSAQQFTYDITAFHLWIYDLLFPYQLQADGPTYYRNQGETAHTGLEGSLSYRFNPDWQVSTTANLTRATFRKAQTLDSTSLSGKDVPGIPNFRFHSKLSWSPQNLITSISYEFADSYAVNNLNQNKNDSYGVLDFELSYRYSFTGSSTSLQPFVNINNLLDVRYNGSVAINNQGGRYYEPAPGRNWQAGIAVTF</sequence>
<dbReference type="Gene3D" id="2.170.130.10">
    <property type="entry name" value="TonB-dependent receptor, plug domain"/>
    <property type="match status" value="1"/>
</dbReference>
<evidence type="ECO:0000256" key="3">
    <source>
        <dbReference type="ARBA" id="ARBA00022452"/>
    </source>
</evidence>
<keyword evidence="5" id="KW-0732">Signal</keyword>
<keyword evidence="8 9" id="KW-0998">Cell outer membrane</keyword>
<dbReference type="InterPro" id="IPR012910">
    <property type="entry name" value="Plug_dom"/>
</dbReference>
<evidence type="ECO:0000256" key="6">
    <source>
        <dbReference type="ARBA" id="ARBA00023077"/>
    </source>
</evidence>
<keyword evidence="6 10" id="KW-0798">TonB box</keyword>
<dbReference type="RefSeq" id="WP_265767102.1">
    <property type="nucleotide sequence ID" value="NZ_JAGGJA010000011.1"/>
</dbReference>
<feature type="domain" description="TonB-dependent receptor-like beta-barrel" evidence="11">
    <location>
        <begin position="230"/>
        <end position="628"/>
    </location>
</feature>
<evidence type="ECO:0000256" key="7">
    <source>
        <dbReference type="ARBA" id="ARBA00023136"/>
    </source>
</evidence>
<evidence type="ECO:0000256" key="8">
    <source>
        <dbReference type="ARBA" id="ARBA00023237"/>
    </source>
</evidence>
<evidence type="ECO:0000313" key="14">
    <source>
        <dbReference type="Proteomes" id="UP001207918"/>
    </source>
</evidence>
<dbReference type="Pfam" id="PF00593">
    <property type="entry name" value="TonB_dep_Rec_b-barrel"/>
    <property type="match status" value="1"/>
</dbReference>
<keyword evidence="3 9" id="KW-1134">Transmembrane beta strand</keyword>
<accession>A0ABT3PR62</accession>
<keyword evidence="4 9" id="KW-0812">Transmembrane</keyword>
<keyword evidence="7 9" id="KW-0472">Membrane</keyword>
<organism evidence="13 14">
    <name type="scientific">Fodinibius salsisoli</name>
    <dbReference type="NCBI Taxonomy" id="2820877"/>
    <lineage>
        <taxon>Bacteria</taxon>
        <taxon>Pseudomonadati</taxon>
        <taxon>Balneolota</taxon>
        <taxon>Balneolia</taxon>
        <taxon>Balneolales</taxon>
        <taxon>Balneolaceae</taxon>
        <taxon>Fodinibius</taxon>
    </lineage>
</organism>
<dbReference type="SUPFAM" id="SSF56935">
    <property type="entry name" value="Porins"/>
    <property type="match status" value="1"/>
</dbReference>
<evidence type="ECO:0000256" key="10">
    <source>
        <dbReference type="RuleBase" id="RU003357"/>
    </source>
</evidence>
<dbReference type="PROSITE" id="PS52016">
    <property type="entry name" value="TONB_DEPENDENT_REC_3"/>
    <property type="match status" value="1"/>
</dbReference>
<dbReference type="InterPro" id="IPR039426">
    <property type="entry name" value="TonB-dep_rcpt-like"/>
</dbReference>
<dbReference type="PROSITE" id="PS01156">
    <property type="entry name" value="TONB_DEPENDENT_REC_2"/>
    <property type="match status" value="1"/>
</dbReference>
<evidence type="ECO:0000259" key="11">
    <source>
        <dbReference type="Pfam" id="PF00593"/>
    </source>
</evidence>
<evidence type="ECO:0000256" key="4">
    <source>
        <dbReference type="ARBA" id="ARBA00022692"/>
    </source>
</evidence>